<reference evidence="12" key="1">
    <citation type="submission" date="2022-11" db="EMBL/GenBank/DDBJ databases">
        <authorList>
            <person name="Petersen C."/>
        </authorList>
    </citation>
    <scope>NUCLEOTIDE SEQUENCE</scope>
    <source>
        <strain evidence="12">IBT 30069</strain>
    </source>
</reference>
<keyword evidence="13" id="KW-1185">Reference proteome</keyword>
<keyword evidence="8" id="KW-0456">Lyase</keyword>
<feature type="compositionally biased region" description="Low complexity" evidence="10">
    <location>
        <begin position="17"/>
        <end position="34"/>
    </location>
</feature>
<keyword evidence="4" id="KW-0028">Amino-acid biosynthesis</keyword>
<dbReference type="InterPro" id="IPR036052">
    <property type="entry name" value="TrpB-like_PALP_sf"/>
</dbReference>
<dbReference type="Gene3D" id="3.40.50.1100">
    <property type="match status" value="2"/>
</dbReference>
<dbReference type="OrthoDB" id="4296777at2759"/>
<protein>
    <recommendedName>
        <fullName evidence="3">tryptophan synthase</fullName>
        <ecNumber evidence="3">4.2.1.20</ecNumber>
    </recommendedName>
</protein>
<evidence type="ECO:0000256" key="1">
    <source>
        <dbReference type="ARBA" id="ARBA00001933"/>
    </source>
</evidence>
<comment type="caution">
    <text evidence="12">The sequence shown here is derived from an EMBL/GenBank/DDBJ whole genome shotgun (WGS) entry which is preliminary data.</text>
</comment>
<evidence type="ECO:0000256" key="6">
    <source>
        <dbReference type="ARBA" id="ARBA00022898"/>
    </source>
</evidence>
<dbReference type="InterPro" id="IPR023026">
    <property type="entry name" value="Trp_synth_beta/beta-like"/>
</dbReference>
<keyword evidence="5" id="KW-0822">Tryptophan biosynthesis</keyword>
<evidence type="ECO:0000256" key="8">
    <source>
        <dbReference type="ARBA" id="ARBA00023239"/>
    </source>
</evidence>
<evidence type="ECO:0000256" key="5">
    <source>
        <dbReference type="ARBA" id="ARBA00022822"/>
    </source>
</evidence>
<dbReference type="Pfam" id="PF00291">
    <property type="entry name" value="PALP"/>
    <property type="match status" value="1"/>
</dbReference>
<dbReference type="Proteomes" id="UP001149165">
    <property type="component" value="Unassembled WGS sequence"/>
</dbReference>
<evidence type="ECO:0000259" key="11">
    <source>
        <dbReference type="Pfam" id="PF00291"/>
    </source>
</evidence>
<feature type="region of interest" description="Disordered" evidence="10">
    <location>
        <begin position="111"/>
        <end position="130"/>
    </location>
</feature>
<dbReference type="SUPFAM" id="SSF53686">
    <property type="entry name" value="Tryptophan synthase beta subunit-like PLP-dependent enzymes"/>
    <property type="match status" value="1"/>
</dbReference>
<proteinExistence type="predicted"/>
<evidence type="ECO:0000313" key="12">
    <source>
        <dbReference type="EMBL" id="KAJ5087304.1"/>
    </source>
</evidence>
<evidence type="ECO:0000256" key="4">
    <source>
        <dbReference type="ARBA" id="ARBA00022605"/>
    </source>
</evidence>
<name>A0A9W9ESY4_9EURO</name>
<reference evidence="12" key="2">
    <citation type="journal article" date="2023" name="IMA Fungus">
        <title>Comparative genomic study of the Penicillium genus elucidates a diverse pangenome and 15 lateral gene transfer events.</title>
        <authorList>
            <person name="Petersen C."/>
            <person name="Sorensen T."/>
            <person name="Nielsen M.R."/>
            <person name="Sondergaard T.E."/>
            <person name="Sorensen J.L."/>
            <person name="Fitzpatrick D.A."/>
            <person name="Frisvad J.C."/>
            <person name="Nielsen K.L."/>
        </authorList>
    </citation>
    <scope>NUCLEOTIDE SEQUENCE</scope>
    <source>
        <strain evidence="12">IBT 30069</strain>
    </source>
</reference>
<keyword evidence="6" id="KW-0663">Pyridoxal phosphate</keyword>
<dbReference type="GO" id="GO:0004834">
    <property type="term" value="F:tryptophan synthase activity"/>
    <property type="evidence" value="ECO:0007669"/>
    <property type="project" value="UniProtKB-EC"/>
</dbReference>
<feature type="domain" description="Tryptophan synthase beta chain-like PALP" evidence="11">
    <location>
        <begin position="202"/>
        <end position="519"/>
    </location>
</feature>
<dbReference type="GO" id="GO:0005737">
    <property type="term" value="C:cytoplasm"/>
    <property type="evidence" value="ECO:0007669"/>
    <property type="project" value="TreeGrafter"/>
</dbReference>
<evidence type="ECO:0000256" key="9">
    <source>
        <dbReference type="ARBA" id="ARBA00049047"/>
    </source>
</evidence>
<sequence>MFKALRLLCFAAHHDSNSSNSSISTSTDNTSHNIPRLRSIRRATTYVASVPRVVRERALSREKSVSRPAPAPAPALNRPSTPPPAPLTDTISTCSSTFVSDADSHITASSVTTESASYHPGPLAKLPGTIPSQDSDSPYISILQADGTLKPPPITYDGYGSYGGRFAPESIIGFLADLTSFFETTVSDPSFWSEFATYQRAQPTSLQLASKLTSWAGGANIWLKREDQNEYGTHKSRNIIGQLLLARRMGFTEIVTDCAAAKHGNFTAAMCARMGLRCVVLMGADDALAQEEDVLEMKMLGAKVLTARTPSGMGSLRAATTEALRYSVCNYESAYYLMGGPVGPSPLPTLTRTFQALLGEEVAVQMAEAAGCGPDAVVTAVGSGNGAVGLFRPFLRDPAIRLIGVEAAQAAVLMDGEVGVLQGARTLMLQSEDGQILDSHSISPDLNLSTVGPEVAHWKDCGRVDIRTATDADALDGFKIMQHHEGILPGLDSSHAVGTAIALARELGPGKNVVLLVTGCDSIGPRGLDV</sequence>
<dbReference type="EC" id="4.2.1.20" evidence="3"/>
<dbReference type="InterPro" id="IPR001926">
    <property type="entry name" value="TrpB-like_PALP"/>
</dbReference>
<keyword evidence="7" id="KW-0057">Aromatic amino acid biosynthesis</keyword>
<feature type="region of interest" description="Disordered" evidence="10">
    <location>
        <begin position="58"/>
        <end position="92"/>
    </location>
</feature>
<evidence type="ECO:0000313" key="13">
    <source>
        <dbReference type="Proteomes" id="UP001149165"/>
    </source>
</evidence>
<dbReference type="PANTHER" id="PTHR48077:SF2">
    <property type="entry name" value="TRYPTOPHAN SYNTHASE"/>
    <property type="match status" value="1"/>
</dbReference>
<gene>
    <name evidence="12" type="ORF">N7456_010920</name>
</gene>
<dbReference type="AlphaFoldDB" id="A0A9W9ESY4"/>
<evidence type="ECO:0000256" key="10">
    <source>
        <dbReference type="SAM" id="MobiDB-lite"/>
    </source>
</evidence>
<accession>A0A9W9ESY4</accession>
<organism evidence="12 13">
    <name type="scientific">Penicillium angulare</name>
    <dbReference type="NCBI Taxonomy" id="116970"/>
    <lineage>
        <taxon>Eukaryota</taxon>
        <taxon>Fungi</taxon>
        <taxon>Dikarya</taxon>
        <taxon>Ascomycota</taxon>
        <taxon>Pezizomycotina</taxon>
        <taxon>Eurotiomycetes</taxon>
        <taxon>Eurotiomycetidae</taxon>
        <taxon>Eurotiales</taxon>
        <taxon>Aspergillaceae</taxon>
        <taxon>Penicillium</taxon>
    </lineage>
</organism>
<evidence type="ECO:0000256" key="7">
    <source>
        <dbReference type="ARBA" id="ARBA00023141"/>
    </source>
</evidence>
<comment type="pathway">
    <text evidence="2">Amino-acid biosynthesis; L-tryptophan biosynthesis; L-tryptophan from chorismate: step 5/5.</text>
</comment>
<comment type="cofactor">
    <cofactor evidence="1">
        <name>pyridoxal 5'-phosphate</name>
        <dbReference type="ChEBI" id="CHEBI:597326"/>
    </cofactor>
</comment>
<comment type="catalytic activity">
    <reaction evidence="9">
        <text>(1S,2R)-1-C-(indol-3-yl)glycerol 3-phosphate + L-serine = D-glyceraldehyde 3-phosphate + L-tryptophan + H2O</text>
        <dbReference type="Rhea" id="RHEA:10532"/>
        <dbReference type="ChEBI" id="CHEBI:15377"/>
        <dbReference type="ChEBI" id="CHEBI:33384"/>
        <dbReference type="ChEBI" id="CHEBI:57912"/>
        <dbReference type="ChEBI" id="CHEBI:58866"/>
        <dbReference type="ChEBI" id="CHEBI:59776"/>
        <dbReference type="EC" id="4.2.1.20"/>
    </reaction>
</comment>
<dbReference type="EMBL" id="JAPQKH010000007">
    <property type="protein sequence ID" value="KAJ5087304.1"/>
    <property type="molecule type" value="Genomic_DNA"/>
</dbReference>
<dbReference type="PANTHER" id="PTHR48077">
    <property type="entry name" value="TRYPTOPHAN SYNTHASE-RELATED"/>
    <property type="match status" value="1"/>
</dbReference>
<evidence type="ECO:0000256" key="3">
    <source>
        <dbReference type="ARBA" id="ARBA00012043"/>
    </source>
</evidence>
<feature type="region of interest" description="Disordered" evidence="10">
    <location>
        <begin position="15"/>
        <end position="34"/>
    </location>
</feature>
<evidence type="ECO:0000256" key="2">
    <source>
        <dbReference type="ARBA" id="ARBA00004733"/>
    </source>
</evidence>